<protein>
    <submittedName>
        <fullName evidence="2">Uncharacterized protein</fullName>
    </submittedName>
</protein>
<comment type="caution">
    <text evidence="2">The sequence shown here is derived from an EMBL/GenBank/DDBJ whole genome shotgun (WGS) entry which is preliminary data.</text>
</comment>
<feature type="signal peptide" evidence="1">
    <location>
        <begin position="1"/>
        <end position="20"/>
    </location>
</feature>
<dbReference type="EMBL" id="LUHQ01000003">
    <property type="protein sequence ID" value="OAP03837.1"/>
    <property type="molecule type" value="Genomic_DNA"/>
</dbReference>
<gene>
    <name evidence="2" type="ordered locus">AXX17_At3g30570</name>
</gene>
<proteinExistence type="predicted"/>
<evidence type="ECO:0000313" key="3">
    <source>
        <dbReference type="Proteomes" id="UP000078284"/>
    </source>
</evidence>
<organism evidence="2 3">
    <name type="scientific">Arabidopsis thaliana</name>
    <name type="common">Mouse-ear cress</name>
    <dbReference type="NCBI Taxonomy" id="3702"/>
    <lineage>
        <taxon>Eukaryota</taxon>
        <taxon>Viridiplantae</taxon>
        <taxon>Streptophyta</taxon>
        <taxon>Embryophyta</taxon>
        <taxon>Tracheophyta</taxon>
        <taxon>Spermatophyta</taxon>
        <taxon>Magnoliopsida</taxon>
        <taxon>eudicotyledons</taxon>
        <taxon>Gunneridae</taxon>
        <taxon>Pentapetalae</taxon>
        <taxon>rosids</taxon>
        <taxon>malvids</taxon>
        <taxon>Brassicales</taxon>
        <taxon>Brassicaceae</taxon>
        <taxon>Camelineae</taxon>
        <taxon>Arabidopsis</taxon>
    </lineage>
</organism>
<dbReference type="AlphaFoldDB" id="A0A178VBV7"/>
<accession>A0A178VBV7</accession>
<sequence length="589" mass="66147">MTSSSSLLLLLLSEFNPIASSSLGDSPLLLCESLSRSLAQLTDIGALGISLSLKQSPCLLRIFSVSLPHVSSGCRCSLLQLPLSHTSTSPSPTTNVISFSSREINTIAGFQPPPANIRLCSRQPSSPPFCTALSCSRHGEDGACLSMTKSNSDSDYFDGHLRRKQLQTFTFSWLLPVLVKQQTSLRLSYMPLVRDTSQHHSHLHHQLTPPNRTATITAQLMSPLVSSTSSPMRLFRRIRPLIICKSQVSSDDLHLPLSLLEIQRSLSIFIDYIIFLTLNFMFTLTAAPNSDFLNLHNRNSTWNQNLQLRSTDSPHLHLEYKSPHRISRRLQTSTSPSPTTNVISFSSREINTIAGFQPPPANIRLCSRQPSSPPFCTALSCSRHGEDGACLSMTKSNSDSDYFDGHLRRKQLQTFTFSWLLPVLVKQQTSLRLSYMPLVRDTSQHHSHLHHQLTPPNRTATITAQLMSPLVSSTSSPMRLFRRIRPLIICKSQVSSDDLHLPLSLLEIQRSLSIFIDYIIFLTLNFMFTLTAAPNSDFLNLHNRNSTWNQNLQLRSTDSPHLHLEYKSPHRISRRLQRTISIVELPGRC</sequence>
<evidence type="ECO:0000256" key="1">
    <source>
        <dbReference type="SAM" id="SignalP"/>
    </source>
</evidence>
<keyword evidence="1" id="KW-0732">Signal</keyword>
<evidence type="ECO:0000313" key="2">
    <source>
        <dbReference type="EMBL" id="OAP03837.1"/>
    </source>
</evidence>
<reference evidence="3" key="1">
    <citation type="journal article" date="2016" name="Proc. Natl. Acad. Sci. U.S.A.">
        <title>Chromosome-level assembly of Arabidopsis thaliana Ler reveals the extent of translocation and inversion polymorphisms.</title>
        <authorList>
            <person name="Zapata L."/>
            <person name="Ding J."/>
            <person name="Willing E.M."/>
            <person name="Hartwig B."/>
            <person name="Bezdan D."/>
            <person name="Jiao W.B."/>
            <person name="Patel V."/>
            <person name="Velikkakam James G."/>
            <person name="Koornneef M."/>
            <person name="Ossowski S."/>
            <person name="Schneeberger K."/>
        </authorList>
    </citation>
    <scope>NUCLEOTIDE SEQUENCE [LARGE SCALE GENOMIC DNA]</scope>
    <source>
        <strain evidence="3">cv. Landsberg erecta</strain>
    </source>
</reference>
<name>A0A178VBV7_ARATH</name>
<feature type="chain" id="PRO_5008094771" evidence="1">
    <location>
        <begin position="21"/>
        <end position="589"/>
    </location>
</feature>
<dbReference type="Proteomes" id="UP000078284">
    <property type="component" value="Chromosome 3"/>
</dbReference>